<feature type="transmembrane region" description="Helical" evidence="1">
    <location>
        <begin position="212"/>
        <end position="231"/>
    </location>
</feature>
<feature type="transmembrane region" description="Helical" evidence="1">
    <location>
        <begin position="59"/>
        <end position="83"/>
    </location>
</feature>
<dbReference type="InterPro" id="IPR010699">
    <property type="entry name" value="DUF1275"/>
</dbReference>
<keyword evidence="3" id="KW-1185">Reference proteome</keyword>
<feature type="transmembrane region" description="Helical" evidence="1">
    <location>
        <begin position="20"/>
        <end position="39"/>
    </location>
</feature>
<dbReference type="PANTHER" id="PTHR37314">
    <property type="entry name" value="SLR0142 PROTEIN"/>
    <property type="match status" value="1"/>
</dbReference>
<proteinExistence type="predicted"/>
<dbReference type="RefSeq" id="WP_113989503.1">
    <property type="nucleotide sequence ID" value="NZ_QLST01000012.1"/>
</dbReference>
<feature type="transmembrane region" description="Helical" evidence="1">
    <location>
        <begin position="184"/>
        <end position="206"/>
    </location>
</feature>
<feature type="transmembrane region" description="Helical" evidence="1">
    <location>
        <begin position="95"/>
        <end position="114"/>
    </location>
</feature>
<reference evidence="2 3" key="1">
    <citation type="submission" date="2018-06" db="EMBL/GenBank/DDBJ databases">
        <title>Flavobacterium tibetense sp. nov., isolated from a wetland YonghuCo on Tibetan Plateau.</title>
        <authorList>
            <person name="Xing P."/>
            <person name="Phurbu D."/>
            <person name="Lu H."/>
        </authorList>
    </citation>
    <scope>NUCLEOTIDE SEQUENCE [LARGE SCALE GENOMIC DNA]</scope>
    <source>
        <strain evidence="2 3">YH5</strain>
    </source>
</reference>
<dbReference type="Pfam" id="PF06912">
    <property type="entry name" value="DUF1275"/>
    <property type="match status" value="1"/>
</dbReference>
<protein>
    <submittedName>
        <fullName evidence="2">DUF1275 domain-containing protein</fullName>
    </submittedName>
</protein>
<accession>A0A365P002</accession>
<gene>
    <name evidence="2" type="ORF">DPN68_09920</name>
</gene>
<name>A0A365P002_9FLAO</name>
<keyword evidence="1" id="KW-0472">Membrane</keyword>
<dbReference type="EMBL" id="QLST01000012">
    <property type="protein sequence ID" value="RBA27799.1"/>
    <property type="molecule type" value="Genomic_DNA"/>
</dbReference>
<dbReference type="OrthoDB" id="270162at2"/>
<dbReference type="Proteomes" id="UP000253319">
    <property type="component" value="Unassembled WGS sequence"/>
</dbReference>
<organism evidence="2 3">
    <name type="scientific">Flavobacterium tibetense</name>
    <dbReference type="NCBI Taxonomy" id="2233533"/>
    <lineage>
        <taxon>Bacteria</taxon>
        <taxon>Pseudomonadati</taxon>
        <taxon>Bacteroidota</taxon>
        <taxon>Flavobacteriia</taxon>
        <taxon>Flavobacteriales</taxon>
        <taxon>Flavobacteriaceae</taxon>
        <taxon>Flavobacterium</taxon>
    </lineage>
</organism>
<evidence type="ECO:0000313" key="2">
    <source>
        <dbReference type="EMBL" id="RBA27799.1"/>
    </source>
</evidence>
<feature type="transmembrane region" description="Helical" evidence="1">
    <location>
        <begin position="126"/>
        <end position="144"/>
    </location>
</feature>
<evidence type="ECO:0000313" key="3">
    <source>
        <dbReference type="Proteomes" id="UP000253319"/>
    </source>
</evidence>
<comment type="caution">
    <text evidence="2">The sequence shown here is derived from an EMBL/GenBank/DDBJ whole genome shotgun (WGS) entry which is preliminary data.</text>
</comment>
<evidence type="ECO:0000256" key="1">
    <source>
        <dbReference type="SAM" id="Phobius"/>
    </source>
</evidence>
<keyword evidence="1" id="KW-0812">Transmembrane</keyword>
<keyword evidence="1" id="KW-1133">Transmembrane helix</keyword>
<dbReference type="AlphaFoldDB" id="A0A365P002"/>
<sequence length="241" mass="27575">MFRHQGNSRTLKHNIRLATLLSFVSGIVNVCGLFAFGVLTTNVTGHFAFFSEELVRFEYQTALIFLLFTLCFLLGAFLSNFLTTLATKKNSKNPHFYPIVLEIILILFVGFSVYEADNSVINTQLYTFSLLIAMGIQNALVTYVSKSVVRTTHLTGLFTDLGIDLSQLLFNKTVETRLTLLNNILLKFSIILFFSFGCILGGYLFHYLKLKTLLVASLFLIIALYFDFLRYRYFLLKRKMK</sequence>
<dbReference type="PANTHER" id="PTHR37314:SF4">
    <property type="entry name" value="UPF0700 TRANSMEMBRANE PROTEIN YOAK"/>
    <property type="match status" value="1"/>
</dbReference>